<evidence type="ECO:0000256" key="7">
    <source>
        <dbReference type="ARBA" id="ARBA00023180"/>
    </source>
</evidence>
<dbReference type="GeneTree" id="ENSGT00730000111274"/>
<dbReference type="Ensembl" id="ENSOCUT00000026397.2">
    <property type="protein sequence ID" value="ENSOCUP00000021776.2"/>
    <property type="gene ID" value="ENSOCUG00000016654.3"/>
</dbReference>
<feature type="transmembrane region" description="Helical" evidence="8">
    <location>
        <begin position="510"/>
        <end position="529"/>
    </location>
</feature>
<dbReference type="GO" id="GO:0160144">
    <property type="term" value="P:GDF15-GFRAL signaling pathway"/>
    <property type="evidence" value="ECO:0007669"/>
    <property type="project" value="Ensembl"/>
</dbReference>
<organism evidence="11 12">
    <name type="scientific">Oryctolagus cuniculus</name>
    <name type="common">Rabbit</name>
    <dbReference type="NCBI Taxonomy" id="9986"/>
    <lineage>
        <taxon>Eukaryota</taxon>
        <taxon>Metazoa</taxon>
        <taxon>Chordata</taxon>
        <taxon>Craniata</taxon>
        <taxon>Vertebrata</taxon>
        <taxon>Euteleostomi</taxon>
        <taxon>Mammalia</taxon>
        <taxon>Eutheria</taxon>
        <taxon>Euarchontoglires</taxon>
        <taxon>Glires</taxon>
        <taxon>Lagomorpha</taxon>
        <taxon>Leporidae</taxon>
        <taxon>Oryctolagus</taxon>
    </lineage>
</organism>
<dbReference type="Pfam" id="PF02351">
    <property type="entry name" value="GDNF"/>
    <property type="match status" value="3"/>
</dbReference>
<evidence type="ECO:0000313" key="12">
    <source>
        <dbReference type="Proteomes" id="UP000001811"/>
    </source>
</evidence>
<dbReference type="InterPro" id="IPR016017">
    <property type="entry name" value="GDNF/GAS1"/>
</dbReference>
<evidence type="ECO:0000256" key="9">
    <source>
        <dbReference type="SAM" id="SignalP"/>
    </source>
</evidence>
<feature type="signal peptide" evidence="9">
    <location>
        <begin position="1"/>
        <end position="16"/>
    </location>
</feature>
<dbReference type="EMBL" id="AAGW02018375">
    <property type="status" value="NOT_ANNOTATED_CDS"/>
    <property type="molecule type" value="Genomic_DNA"/>
</dbReference>
<dbReference type="GO" id="GO:0043235">
    <property type="term" value="C:receptor complex"/>
    <property type="evidence" value="ECO:0007669"/>
    <property type="project" value="TreeGrafter"/>
</dbReference>
<reference evidence="11" key="3">
    <citation type="submission" date="2025-09" db="UniProtKB">
        <authorList>
            <consortium name="Ensembl"/>
        </authorList>
    </citation>
    <scope>IDENTIFICATION</scope>
    <source>
        <strain evidence="11">Thorbecke</strain>
    </source>
</reference>
<dbReference type="GO" id="GO:0043410">
    <property type="term" value="P:positive regulation of MAPK cascade"/>
    <property type="evidence" value="ECO:0007669"/>
    <property type="project" value="Ensembl"/>
</dbReference>
<dbReference type="InterPro" id="IPR003438">
    <property type="entry name" value="GDNF_rcpt"/>
</dbReference>
<dbReference type="InterPro" id="IPR037193">
    <property type="entry name" value="GDNF_alpha"/>
</dbReference>
<dbReference type="HOGENOM" id="CLU_058745_1_0_1"/>
<sequence length="555" mass="61802">MLALIFLGMGGNGCQTGILQTCFAAVFVIQAMGLSLENEPTSQFNDCTHLREKCLSDVDGCEQAWRITEDACNASGDPCKMRNSSHCVLSIHSLVESNLQFMQCLCTDDFYCTVKKLFGKKCINKSESALYSDLLSQSNVTQWLHQKDLSLMAEKKSDCVIAAHACLESEHCTGLYENFKKTCGRETEHCKTLDGSQLCTTLRENLKGTILGNCQCSDPSKTDCIKIWKSLFEDVCIQDTQMNQAAAFGEDYEDGFNQDIVSDNMKEDNELKWNLTTLSYHGFEGIPSCLEVTEACVGDVVCNAHLALYLKACSANGILCDVKHCQTAIRFFYQNMPFNIAQMLAFCDCAQSDIPCQQSKEALHSKPCAVNIVPPPSCLNVIHSCRNDELCRRHYRTFQTKCWKLVTAKCHDDETCISTLSKKDFICSGSDDCQAAYLGTLGTVLQAQCTCRTITQAEEALCKIFQHMLHRKSCFNFPTLSNVKGIALYKRKHAKEITLTGFQSPFSGEVIYIVTCMMVTCGTFLLVVLKLRTSRMSNQTRDPSQIQIPGGVVIH</sequence>
<dbReference type="Proteomes" id="UP000001811">
    <property type="component" value="Chromosome 12"/>
</dbReference>
<comment type="subcellular location">
    <subcellularLocation>
        <location evidence="1">Cell membrane</location>
    </subcellularLocation>
</comment>
<dbReference type="FunCoup" id="G1TXH4">
    <property type="interactions" value="4"/>
</dbReference>
<dbReference type="EMBL" id="AAGW02018376">
    <property type="status" value="NOT_ANNOTATED_CDS"/>
    <property type="molecule type" value="Genomic_DNA"/>
</dbReference>
<dbReference type="GO" id="GO:0015629">
    <property type="term" value="C:actin cytoskeleton"/>
    <property type="evidence" value="ECO:0007669"/>
    <property type="project" value="Ensembl"/>
</dbReference>
<dbReference type="GO" id="GO:0051897">
    <property type="term" value="P:positive regulation of phosphatidylinositol 3-kinase/protein kinase B signal transduction"/>
    <property type="evidence" value="ECO:0007669"/>
    <property type="project" value="Ensembl"/>
</dbReference>
<keyword evidence="4 9" id="KW-0732">Signal</keyword>
<dbReference type="GO" id="GO:0005654">
    <property type="term" value="C:nucleoplasm"/>
    <property type="evidence" value="ECO:0007669"/>
    <property type="project" value="Ensembl"/>
</dbReference>
<dbReference type="GO" id="GO:0030971">
    <property type="term" value="F:receptor tyrosine kinase binding"/>
    <property type="evidence" value="ECO:0007669"/>
    <property type="project" value="Ensembl"/>
</dbReference>
<evidence type="ECO:0000313" key="11">
    <source>
        <dbReference type="Ensembl" id="ENSOCUP00000021776.2"/>
    </source>
</evidence>
<dbReference type="SMR" id="G1TXH4"/>
<dbReference type="GO" id="GO:0016167">
    <property type="term" value="F:glial cell-derived neurotrophic factor receptor activity"/>
    <property type="evidence" value="ECO:0007669"/>
    <property type="project" value="Ensembl"/>
</dbReference>
<evidence type="ECO:0000256" key="4">
    <source>
        <dbReference type="ARBA" id="ARBA00022729"/>
    </source>
</evidence>
<reference evidence="11" key="2">
    <citation type="submission" date="2025-08" db="UniProtKB">
        <authorList>
            <consortium name="Ensembl"/>
        </authorList>
    </citation>
    <scope>IDENTIFICATION</scope>
    <source>
        <strain evidence="11">Thorbecke</strain>
    </source>
</reference>
<dbReference type="EMBL" id="AAGW02018374">
    <property type="status" value="NOT_ANNOTATED_CDS"/>
    <property type="molecule type" value="Genomic_DNA"/>
</dbReference>
<evidence type="ECO:0000256" key="5">
    <source>
        <dbReference type="ARBA" id="ARBA00023136"/>
    </source>
</evidence>
<dbReference type="PANTHER" id="PTHR10269">
    <property type="entry name" value="GDNF RECEPTOR ALPHA"/>
    <property type="match status" value="1"/>
</dbReference>
<keyword evidence="6" id="KW-0675">Receptor</keyword>
<evidence type="ECO:0000256" key="2">
    <source>
        <dbReference type="ARBA" id="ARBA00005961"/>
    </source>
</evidence>
<accession>G1TXH4</accession>
<dbReference type="PANTHER" id="PTHR10269:SF1">
    <property type="entry name" value="GDNF FAMILY RECEPTOR ALPHA-LIKE"/>
    <property type="match status" value="1"/>
</dbReference>
<dbReference type="SMART" id="SM00907">
    <property type="entry name" value="GDNF"/>
    <property type="match status" value="4"/>
</dbReference>
<dbReference type="GO" id="GO:0007399">
    <property type="term" value="P:nervous system development"/>
    <property type="evidence" value="ECO:0007669"/>
    <property type="project" value="TreeGrafter"/>
</dbReference>
<dbReference type="SUPFAM" id="SSF110035">
    <property type="entry name" value="GDNF receptor-like"/>
    <property type="match status" value="3"/>
</dbReference>
<gene>
    <name evidence="11" type="primary">GFRAL</name>
</gene>
<evidence type="ECO:0000256" key="8">
    <source>
        <dbReference type="SAM" id="Phobius"/>
    </source>
</evidence>
<feature type="domain" description="GDNF/GAS1" evidence="10">
    <location>
        <begin position="159"/>
        <end position="236"/>
    </location>
</feature>
<keyword evidence="3" id="KW-1003">Cell membrane</keyword>
<evidence type="ECO:0000259" key="10">
    <source>
        <dbReference type="SMART" id="SM00907"/>
    </source>
</evidence>
<keyword evidence="5 8" id="KW-0472">Membrane</keyword>
<comment type="similarity">
    <text evidence="2">Belongs to the GDNFR family.</text>
</comment>
<keyword evidence="8" id="KW-0812">Transmembrane</keyword>
<proteinExistence type="inferred from homology"/>
<evidence type="ECO:0000256" key="3">
    <source>
        <dbReference type="ARBA" id="ARBA00022475"/>
    </source>
</evidence>
<feature type="domain" description="GDNF/GAS1" evidence="10">
    <location>
        <begin position="378"/>
        <end position="474"/>
    </location>
</feature>
<feature type="domain" description="GDNF/GAS1" evidence="10">
    <location>
        <begin position="289"/>
        <end position="368"/>
    </location>
</feature>
<feature type="chain" id="PRO_5023865685" evidence="9">
    <location>
        <begin position="17"/>
        <end position="555"/>
    </location>
</feature>
<keyword evidence="8" id="KW-1133">Transmembrane helix</keyword>
<dbReference type="GO" id="GO:0005925">
    <property type="term" value="C:focal adhesion"/>
    <property type="evidence" value="ECO:0007669"/>
    <property type="project" value="Ensembl"/>
</dbReference>
<dbReference type="STRING" id="9986.ENSOCUP00000021776"/>
<keyword evidence="12" id="KW-1185">Reference proteome</keyword>
<keyword evidence="7" id="KW-0325">Glycoprotein</keyword>
<dbReference type="InParanoid" id="G1TXH4"/>
<name>G1TXH4_RABIT</name>
<evidence type="ECO:0000256" key="6">
    <source>
        <dbReference type="ARBA" id="ARBA00023170"/>
    </source>
</evidence>
<reference evidence="11 12" key="1">
    <citation type="journal article" date="2011" name="Nature">
        <title>A high-resolution map of human evolutionary constraint using 29 mammals.</title>
        <authorList>
            <person name="Lindblad-Toh K."/>
            <person name="Garber M."/>
            <person name="Zuk O."/>
            <person name="Lin M.F."/>
            <person name="Parker B.J."/>
            <person name="Washietl S."/>
            <person name="Kheradpour P."/>
            <person name="Ernst J."/>
            <person name="Jordan G."/>
            <person name="Mauceli E."/>
            <person name="Ward L.D."/>
            <person name="Lowe C.B."/>
            <person name="Holloway A.K."/>
            <person name="Clamp M."/>
            <person name="Gnerre S."/>
            <person name="Alfoldi J."/>
            <person name="Beal K."/>
            <person name="Chang J."/>
            <person name="Clawson H."/>
            <person name="Cuff J."/>
            <person name="Di Palma F."/>
            <person name="Fitzgerald S."/>
            <person name="Flicek P."/>
            <person name="Guttman M."/>
            <person name="Hubisz M.J."/>
            <person name="Jaffe D.B."/>
            <person name="Jungreis I."/>
            <person name="Kent W.J."/>
            <person name="Kostka D."/>
            <person name="Lara M."/>
            <person name="Martins A.L."/>
            <person name="Massingham T."/>
            <person name="Moltke I."/>
            <person name="Raney B.J."/>
            <person name="Rasmussen M.D."/>
            <person name="Robinson J."/>
            <person name="Stark A."/>
            <person name="Vilella A.J."/>
            <person name="Wen J."/>
            <person name="Xie X."/>
            <person name="Zody M.C."/>
            <person name="Baldwin J."/>
            <person name="Bloom T."/>
            <person name="Chin C.W."/>
            <person name="Heiman D."/>
            <person name="Nicol R."/>
            <person name="Nusbaum C."/>
            <person name="Young S."/>
            <person name="Wilkinson J."/>
            <person name="Worley K.C."/>
            <person name="Kovar C.L."/>
            <person name="Muzny D.M."/>
            <person name="Gibbs R.A."/>
            <person name="Cree A."/>
            <person name="Dihn H.H."/>
            <person name="Fowler G."/>
            <person name="Jhangiani S."/>
            <person name="Joshi V."/>
            <person name="Lee S."/>
            <person name="Lewis L.R."/>
            <person name="Nazareth L.V."/>
            <person name="Okwuonu G."/>
            <person name="Santibanez J."/>
            <person name="Warren W.C."/>
            <person name="Mardis E.R."/>
            <person name="Weinstock G.M."/>
            <person name="Wilson R.K."/>
            <person name="Delehaunty K."/>
            <person name="Dooling D."/>
            <person name="Fronik C."/>
            <person name="Fulton L."/>
            <person name="Fulton B."/>
            <person name="Graves T."/>
            <person name="Minx P."/>
            <person name="Sodergren E."/>
            <person name="Birney E."/>
            <person name="Margulies E.H."/>
            <person name="Herrero J."/>
            <person name="Green E.D."/>
            <person name="Haussler D."/>
            <person name="Siepel A."/>
            <person name="Goldman N."/>
            <person name="Pollard K.S."/>
            <person name="Pedersen J.S."/>
            <person name="Lander E.S."/>
            <person name="Kellis M."/>
        </authorList>
    </citation>
    <scope>NUCLEOTIDE SEQUENCE [LARGE SCALE GENOMIC DNA]</scope>
    <source>
        <strain evidence="11 12">Thorbecke inbred</strain>
    </source>
</reference>
<protein>
    <submittedName>
        <fullName evidence="11">GDNF family receptor alpha like</fullName>
    </submittedName>
</protein>
<dbReference type="GO" id="GO:0009897">
    <property type="term" value="C:external side of plasma membrane"/>
    <property type="evidence" value="ECO:0007669"/>
    <property type="project" value="TreeGrafter"/>
</dbReference>
<feature type="domain" description="GDNF/GAS1" evidence="10">
    <location>
        <begin position="47"/>
        <end position="122"/>
    </location>
</feature>
<evidence type="ECO:0000256" key="1">
    <source>
        <dbReference type="ARBA" id="ARBA00004236"/>
    </source>
</evidence>
<dbReference type="AlphaFoldDB" id="G1TXH4"/>